<keyword evidence="6 7" id="KW-0066">ATP synthesis</keyword>
<dbReference type="Proteomes" id="UP000019229">
    <property type="component" value="Chromosome"/>
</dbReference>
<reference evidence="8 9" key="1">
    <citation type="journal article" date="2014" name="Genome Announc.">
        <title>Complete Genome Sequence of Mycoplasma bovoculi Strain M165/69T (ATCC 29104).</title>
        <authorList>
            <person name="Calcutt M.J."/>
            <person name="Foecking M.F."/>
        </authorList>
    </citation>
    <scope>NUCLEOTIDE SEQUENCE [LARGE SCALE GENOMIC DNA]</scope>
    <source>
        <strain evidence="8">M165/69</strain>
    </source>
</reference>
<name>W5USI0_9BACT</name>
<dbReference type="HOGENOM" id="CLU_085114_4_2_14"/>
<keyword evidence="3 7" id="KW-0375">Hydrogen ion transport</keyword>
<dbReference type="eggNOG" id="COG0712">
    <property type="taxonomic scope" value="Bacteria"/>
</dbReference>
<dbReference type="KEGG" id="mbc:MYB_00405"/>
<dbReference type="HAMAP" id="MF_01416">
    <property type="entry name" value="ATP_synth_delta_bact"/>
    <property type="match status" value="1"/>
</dbReference>
<proteinExistence type="inferred from homology"/>
<evidence type="ECO:0000313" key="9">
    <source>
        <dbReference type="Proteomes" id="UP000019229"/>
    </source>
</evidence>
<dbReference type="PRINTS" id="PR00125">
    <property type="entry name" value="ATPASEDELTA"/>
</dbReference>
<organism evidence="8 9">
    <name type="scientific">Mesomycoplasma bovoculi M165/69</name>
    <dbReference type="NCBI Taxonomy" id="743966"/>
    <lineage>
        <taxon>Bacteria</taxon>
        <taxon>Bacillati</taxon>
        <taxon>Mycoplasmatota</taxon>
        <taxon>Mycoplasmoidales</taxon>
        <taxon>Metamycoplasmataceae</taxon>
        <taxon>Mesomycoplasma</taxon>
    </lineage>
</organism>
<keyword evidence="2 7" id="KW-0813">Transport</keyword>
<dbReference type="NCBIfam" id="TIGR01145">
    <property type="entry name" value="ATP_synt_delta"/>
    <property type="match status" value="1"/>
</dbReference>
<dbReference type="EMBL" id="CP007154">
    <property type="protein sequence ID" value="AHH45092.1"/>
    <property type="molecule type" value="Genomic_DNA"/>
</dbReference>
<comment type="function">
    <text evidence="7">This protein is part of the stalk that links CF(0) to CF(1). It either transmits conformational changes from CF(0) to CF(1) or is implicated in proton conduction.</text>
</comment>
<dbReference type="PANTHER" id="PTHR11910">
    <property type="entry name" value="ATP SYNTHASE DELTA CHAIN"/>
    <property type="match status" value="1"/>
</dbReference>
<comment type="similarity">
    <text evidence="7">Belongs to the ATPase delta chain family.</text>
</comment>
<accession>W5USI0</accession>
<dbReference type="GO" id="GO:0046933">
    <property type="term" value="F:proton-transporting ATP synthase activity, rotational mechanism"/>
    <property type="evidence" value="ECO:0007669"/>
    <property type="project" value="UniProtKB-UniRule"/>
</dbReference>
<dbReference type="Pfam" id="PF00213">
    <property type="entry name" value="OSCP"/>
    <property type="match status" value="1"/>
</dbReference>
<sequence>MLNPKMLHLYAESLVEVGLEHRILLDLQNECKEVNQIILNDSKFANILNSYLVNHEEKYELINNVFGPFFSSFIVNFLKVLVKNNIVIFLKPILSKFNEMASEHLNIAHGQIETAFPISQQKVADLEKLISKKISKKVFLKPVINSNLISGIKITVDHQVFENSIDLQLKELKSHLLKLK</sequence>
<gene>
    <name evidence="7 8" type="primary">atpH</name>
    <name evidence="8" type="ORF">MYB_00405</name>
</gene>
<dbReference type="PATRIC" id="fig|743966.3.peg.78"/>
<keyword evidence="5 7" id="KW-0472">Membrane</keyword>
<evidence type="ECO:0000256" key="3">
    <source>
        <dbReference type="ARBA" id="ARBA00022781"/>
    </source>
</evidence>
<dbReference type="NCBIfam" id="NF009975">
    <property type="entry name" value="PRK13436.1"/>
    <property type="match status" value="1"/>
</dbReference>
<evidence type="ECO:0000256" key="7">
    <source>
        <dbReference type="HAMAP-Rule" id="MF_01416"/>
    </source>
</evidence>
<protein>
    <recommendedName>
        <fullName evidence="7">ATP synthase subunit delta</fullName>
    </recommendedName>
    <alternativeName>
        <fullName evidence="7">ATP synthase F(1) sector subunit delta</fullName>
    </alternativeName>
    <alternativeName>
        <fullName evidence="7">F-type ATPase subunit delta</fullName>
        <shortName evidence="7">F-ATPase subunit delta</shortName>
    </alternativeName>
</protein>
<dbReference type="GO" id="GO:0005886">
    <property type="term" value="C:plasma membrane"/>
    <property type="evidence" value="ECO:0007669"/>
    <property type="project" value="UniProtKB-SubCell"/>
</dbReference>
<comment type="subcellular location">
    <subcellularLocation>
        <location evidence="7">Cell membrane</location>
        <topology evidence="7">Peripheral membrane protein</topology>
    </subcellularLocation>
    <subcellularLocation>
        <location evidence="1">Membrane</location>
    </subcellularLocation>
</comment>
<evidence type="ECO:0000256" key="4">
    <source>
        <dbReference type="ARBA" id="ARBA00023065"/>
    </source>
</evidence>
<dbReference type="InterPro" id="IPR000711">
    <property type="entry name" value="ATPase_OSCP/dsu"/>
</dbReference>
<keyword evidence="8" id="KW-0378">Hydrolase</keyword>
<dbReference type="InterPro" id="IPR026015">
    <property type="entry name" value="ATP_synth_OSCP/delta_N_sf"/>
</dbReference>
<evidence type="ECO:0000256" key="1">
    <source>
        <dbReference type="ARBA" id="ARBA00004370"/>
    </source>
</evidence>
<keyword evidence="7" id="KW-0139">CF(1)</keyword>
<keyword evidence="9" id="KW-1185">Reference proteome</keyword>
<dbReference type="SUPFAM" id="SSF47928">
    <property type="entry name" value="N-terminal domain of the delta subunit of the F1F0-ATP synthase"/>
    <property type="match status" value="1"/>
</dbReference>
<keyword evidence="4 7" id="KW-0406">Ion transport</keyword>
<evidence type="ECO:0000256" key="2">
    <source>
        <dbReference type="ARBA" id="ARBA00022448"/>
    </source>
</evidence>
<dbReference type="GO" id="GO:0016787">
    <property type="term" value="F:hydrolase activity"/>
    <property type="evidence" value="ECO:0007669"/>
    <property type="project" value="UniProtKB-KW"/>
</dbReference>
<dbReference type="AlphaFoldDB" id="W5USI0"/>
<dbReference type="STRING" id="743966.MYB_00405"/>
<dbReference type="GO" id="GO:0045259">
    <property type="term" value="C:proton-transporting ATP synthase complex"/>
    <property type="evidence" value="ECO:0007669"/>
    <property type="project" value="UniProtKB-KW"/>
</dbReference>
<keyword evidence="7" id="KW-1003">Cell membrane</keyword>
<evidence type="ECO:0000256" key="5">
    <source>
        <dbReference type="ARBA" id="ARBA00023136"/>
    </source>
</evidence>
<evidence type="ECO:0000313" key="8">
    <source>
        <dbReference type="EMBL" id="AHH45092.1"/>
    </source>
</evidence>
<comment type="function">
    <text evidence="7">F(1)F(0) ATP synthase produces ATP from ADP in the presence of a proton or sodium gradient. F-type ATPases consist of two structural domains, F(1) containing the extramembraneous catalytic core and F(0) containing the membrane proton channel, linked together by a central stalk and a peripheral stalk. During catalysis, ATP synthesis in the catalytic domain of F(1) is coupled via a rotary mechanism of the central stalk subunits to proton translocation.</text>
</comment>
<evidence type="ECO:0000256" key="6">
    <source>
        <dbReference type="ARBA" id="ARBA00023310"/>
    </source>
</evidence>
<dbReference type="Gene3D" id="1.10.520.20">
    <property type="entry name" value="N-terminal domain of the delta subunit of the F1F0-ATP synthase"/>
    <property type="match status" value="1"/>
</dbReference>